<dbReference type="EMBL" id="MOXJ01000035">
    <property type="protein sequence ID" value="PDO09555.1"/>
    <property type="molecule type" value="Genomic_DNA"/>
</dbReference>
<protein>
    <submittedName>
        <fullName evidence="1">Uncharacterized protein</fullName>
    </submittedName>
</protein>
<accession>A0A2A6DXV0</accession>
<reference evidence="1 2" key="1">
    <citation type="submission" date="2016-12" db="EMBL/GenBank/DDBJ databases">
        <title>Candidatus Reconcilibacillus cellulovorans genome.</title>
        <authorList>
            <person name="Kolinko S."/>
            <person name="Wu Y.-W."/>
            <person name="Tachea F."/>
            <person name="Denzel E."/>
            <person name="Hiras J."/>
            <person name="Baecker N."/>
            <person name="Chan L.J."/>
            <person name="Eichorst S.A."/>
            <person name="Frey D."/>
            <person name="Adams P.D."/>
            <person name="Pray T."/>
            <person name="Tanjore D."/>
            <person name="Petzold C.J."/>
            <person name="Gladden J.M."/>
            <person name="Simmons B.A."/>
            <person name="Singer S.W."/>
        </authorList>
    </citation>
    <scope>NUCLEOTIDE SEQUENCE [LARGE SCALE GENOMIC DNA]</scope>
    <source>
        <strain evidence="1">JTherm</strain>
    </source>
</reference>
<evidence type="ECO:0000313" key="1">
    <source>
        <dbReference type="EMBL" id="PDO09555.1"/>
    </source>
</evidence>
<name>A0A2A6DXV0_9BACL</name>
<dbReference type="AlphaFoldDB" id="A0A2A6DXV0"/>
<dbReference type="InterPro" id="IPR016541">
    <property type="entry name" value="UCP008505"/>
</dbReference>
<dbReference type="Pfam" id="PF14367">
    <property type="entry name" value="DUF4411"/>
    <property type="match status" value="1"/>
</dbReference>
<gene>
    <name evidence="1" type="ORF">BLM47_12080</name>
</gene>
<proteinExistence type="predicted"/>
<dbReference type="Proteomes" id="UP000243688">
    <property type="component" value="Unassembled WGS sequence"/>
</dbReference>
<comment type="caution">
    <text evidence="1">The sequence shown here is derived from an EMBL/GenBank/DDBJ whole genome shotgun (WGS) entry which is preliminary data.</text>
</comment>
<sequence>MIPSSKPWCVPWRTAMFELRNLIVVTQEASAPQSKTSITIPDACRAHPLTSIDVFERRLNIRI</sequence>
<organism evidence="1 2">
    <name type="scientific">Candidatus Reconcilbacillus cellulovorans</name>
    <dbReference type="NCBI Taxonomy" id="1906605"/>
    <lineage>
        <taxon>Bacteria</taxon>
        <taxon>Bacillati</taxon>
        <taxon>Bacillota</taxon>
        <taxon>Bacilli</taxon>
        <taxon>Bacillales</taxon>
        <taxon>Paenibacillaceae</taxon>
        <taxon>Candidatus Reconcilbacillus</taxon>
    </lineage>
</organism>
<evidence type="ECO:0000313" key="2">
    <source>
        <dbReference type="Proteomes" id="UP000243688"/>
    </source>
</evidence>